<reference evidence="1" key="1">
    <citation type="submission" date="2021-01" db="EMBL/GenBank/DDBJ databases">
        <title>Tabrizicola alba sp. nov. a motile alkaliphilic bacterium isolated from a soda lake.</title>
        <authorList>
            <person name="Szuroczki S."/>
            <person name="Abbaszade G."/>
            <person name="Schumann P."/>
            <person name="Toth E."/>
        </authorList>
    </citation>
    <scope>NUCLEOTIDE SEQUENCE</scope>
    <source>
        <strain evidence="1">DMG-N-6</strain>
    </source>
</reference>
<evidence type="ECO:0000313" key="1">
    <source>
        <dbReference type="EMBL" id="MBL4917721.1"/>
    </source>
</evidence>
<gene>
    <name evidence="1" type="ORF">JL811_10855</name>
</gene>
<dbReference type="InterPro" id="IPR007833">
    <property type="entry name" value="Capsule_polysaccharide_synth"/>
</dbReference>
<dbReference type="Proteomes" id="UP000648908">
    <property type="component" value="Unassembled WGS sequence"/>
</dbReference>
<dbReference type="AlphaFoldDB" id="A0A8K0VB36"/>
<name>A0A8K0VB36_9RHOB</name>
<dbReference type="CDD" id="cd16440">
    <property type="entry name" value="beta_Kdo_transferase_KpsC_1"/>
    <property type="match status" value="1"/>
</dbReference>
<dbReference type="RefSeq" id="WP_202688650.1">
    <property type="nucleotide sequence ID" value="NZ_JAESVN010000004.1"/>
</dbReference>
<dbReference type="CDD" id="cd16439">
    <property type="entry name" value="beta_Kdo_transferase_KpsC_2"/>
    <property type="match status" value="1"/>
</dbReference>
<sequence length="693" mass="74620">MPGRNDRDKAAGDVPRRLFIYSAGFLRDRRLRRILTLAGHELPLGWPGRGDGVLVWGQSRYAARGEWVARRSGAPLVRAEDPFLRSIRPGRAGDAPIGLMLDPLGLHFDASAPSRIEAILNAPGPMDPGLIARAEQGIARMRALDLSKYNSHDPGIAPPPADYVLLVDQLRGDASLCGAGVTEFRALLQRARDENPGRRILLKLHPETLAGLRPGHFSPADAGPDVALLTDALSPWRLLEGASAVYTLSSQLGFEAVLAGHCPVVAGQPFYAGWGLTTDLTPLPRRRVRRSKAEVFAAAMLLAPLWYDPCRDRLCDFETALDQIEAEARAFREDRHGHVALGMRLWKRGRLQAVFGREKPLRFQDDPAAALAEAERRGAGLLIWAGKEPEGLAAPGVFAGTIRRVEDGFLRSRGLGADLIPPLSLVTDDLGIYYDPSRPSRLESMIRAPLPPGAEARAEALLARILAAGLSKYNLDGTGAIPGLAAGPSAADRPRRILVPGQVEDDASIRLGAGEVRRNLDLLRAARAANPGAVLIYKPHPDVEAGLRPGALNGADLASLADHVARKADPVALIGLVDEVWTMTSLLGFEALLRGRRVTCFGAPFYAGWGLTRDLGPVPARRNGPPVTLAALAHAALIAYPRYFDPVSRRPCPPEVVLDRLTSGTIPAPGPANRLLAKLQGRFASHAALWRRG</sequence>
<dbReference type="GO" id="GO:0000271">
    <property type="term" value="P:polysaccharide biosynthetic process"/>
    <property type="evidence" value="ECO:0007669"/>
    <property type="project" value="InterPro"/>
</dbReference>
<dbReference type="Pfam" id="PF05159">
    <property type="entry name" value="Capsule_synth"/>
    <property type="match status" value="3"/>
</dbReference>
<proteinExistence type="predicted"/>
<keyword evidence="2" id="KW-1185">Reference proteome</keyword>
<dbReference type="GO" id="GO:0015774">
    <property type="term" value="P:polysaccharide transport"/>
    <property type="evidence" value="ECO:0007669"/>
    <property type="project" value="InterPro"/>
</dbReference>
<dbReference type="EMBL" id="JAESVN010000004">
    <property type="protein sequence ID" value="MBL4917721.1"/>
    <property type="molecule type" value="Genomic_DNA"/>
</dbReference>
<evidence type="ECO:0000313" key="2">
    <source>
        <dbReference type="Proteomes" id="UP000648908"/>
    </source>
</evidence>
<organism evidence="1 2">
    <name type="scientific">Szabonella alba</name>
    <dbReference type="NCBI Taxonomy" id="2804194"/>
    <lineage>
        <taxon>Bacteria</taxon>
        <taxon>Pseudomonadati</taxon>
        <taxon>Pseudomonadota</taxon>
        <taxon>Alphaproteobacteria</taxon>
        <taxon>Rhodobacterales</taxon>
        <taxon>Paracoccaceae</taxon>
        <taxon>Szabonella</taxon>
    </lineage>
</organism>
<protein>
    <submittedName>
        <fullName evidence="1">Capsular polysaccharide biosynthesis protein</fullName>
    </submittedName>
</protein>
<accession>A0A8K0VB36</accession>
<comment type="caution">
    <text evidence="1">The sequence shown here is derived from an EMBL/GenBank/DDBJ whole genome shotgun (WGS) entry which is preliminary data.</text>
</comment>